<accession>A0A1N7SQ75</accession>
<keyword evidence="2" id="KW-1185">Reference proteome</keyword>
<name>A0A1N7SQ75_9BURK</name>
<sequence length="59" mass="6900">MNGLWVIRRLAFVSRSCRRVRVSKMTIQASVTLTSTLFGVYEDVLLRMWSRLIHTQCGR</sequence>
<organism evidence="1 2">
    <name type="scientific">Paraburkholderia ribeironis</name>
    <dbReference type="NCBI Taxonomy" id="1247936"/>
    <lineage>
        <taxon>Bacteria</taxon>
        <taxon>Pseudomonadati</taxon>
        <taxon>Pseudomonadota</taxon>
        <taxon>Betaproteobacteria</taxon>
        <taxon>Burkholderiales</taxon>
        <taxon>Burkholderiaceae</taxon>
        <taxon>Paraburkholderia</taxon>
    </lineage>
</organism>
<protein>
    <submittedName>
        <fullName evidence="1">Uncharacterized protein</fullName>
    </submittedName>
</protein>
<proteinExistence type="predicted"/>
<dbReference type="Proteomes" id="UP000187012">
    <property type="component" value="Unassembled WGS sequence"/>
</dbReference>
<dbReference type="AlphaFoldDB" id="A0A1N7SQ75"/>
<reference evidence="1 2" key="1">
    <citation type="submission" date="2016-12" db="EMBL/GenBank/DDBJ databases">
        <authorList>
            <person name="Song W.-J."/>
            <person name="Kurnit D.M."/>
        </authorList>
    </citation>
    <scope>NUCLEOTIDE SEQUENCE [LARGE SCALE GENOMIC DNA]</scope>
    <source>
        <strain evidence="1 2">STM7296</strain>
    </source>
</reference>
<dbReference type="EMBL" id="CYGX02000141">
    <property type="protein sequence ID" value="SIT49460.1"/>
    <property type="molecule type" value="Genomic_DNA"/>
</dbReference>
<evidence type="ECO:0000313" key="2">
    <source>
        <dbReference type="Proteomes" id="UP000187012"/>
    </source>
</evidence>
<evidence type="ECO:0000313" key="1">
    <source>
        <dbReference type="EMBL" id="SIT49460.1"/>
    </source>
</evidence>
<gene>
    <name evidence="1" type="ORF">BN2475_1410001</name>
</gene>